<dbReference type="KEGG" id="csy:CENSYa_0437"/>
<keyword evidence="3" id="KW-1185">Reference proteome</keyword>
<dbReference type="EMBL" id="DP000238">
    <property type="protein sequence ID" value="ABK77072.1"/>
    <property type="molecule type" value="Genomic_DNA"/>
</dbReference>
<sequence length="106" mass="11220">MGSPCFVQHVSGTPRISSRACSGIGPQASCSPSTARRARHGTLTGKRLHICTFKYCSLPACAMIEGTAMFAGALGMSIALAIASFALRHRNYFFKSPAVEAGPEER</sequence>
<keyword evidence="1" id="KW-1133">Transmembrane helix</keyword>
<protein>
    <submittedName>
        <fullName evidence="2">Uncharacterized protein</fullName>
    </submittedName>
</protein>
<dbReference type="HOGENOM" id="CLU_2216939_0_0_2"/>
<gene>
    <name evidence="2" type="ordered locus">CENSYa_0437</name>
</gene>
<name>A0RUQ5_CENSY</name>
<keyword evidence="1" id="KW-0812">Transmembrane</keyword>
<organism evidence="2 3">
    <name type="scientific">Cenarchaeum symbiosum (strain A)</name>
    <dbReference type="NCBI Taxonomy" id="414004"/>
    <lineage>
        <taxon>Archaea</taxon>
        <taxon>Nitrososphaerota</taxon>
        <taxon>Candidatus Cenarchaeales</taxon>
        <taxon>Candidatus Cenarchaeaceae</taxon>
        <taxon>Candidatus Cenarchaeum</taxon>
    </lineage>
</organism>
<evidence type="ECO:0000256" key="1">
    <source>
        <dbReference type="SAM" id="Phobius"/>
    </source>
</evidence>
<proteinExistence type="predicted"/>
<dbReference type="AlphaFoldDB" id="A0RUQ5"/>
<keyword evidence="1" id="KW-0472">Membrane</keyword>
<evidence type="ECO:0000313" key="2">
    <source>
        <dbReference type="EMBL" id="ABK77072.1"/>
    </source>
</evidence>
<reference evidence="2 3" key="1">
    <citation type="journal article" date="2006" name="Proc. Natl. Acad. Sci. U.S.A.">
        <title>Genomic analysis of the uncultivated marine crenarchaeote Cenarchaeum symbiosum.</title>
        <authorList>
            <person name="Hallam S.J."/>
            <person name="Konstantinidis K.T."/>
            <person name="Putnam N."/>
            <person name="Schleper C."/>
            <person name="Watanabe Y."/>
            <person name="Sugahara J."/>
            <person name="Preston C."/>
            <person name="de la Torre J."/>
            <person name="Richardson P.M."/>
            <person name="DeLong E.F."/>
        </authorList>
    </citation>
    <scope>NUCLEOTIDE SEQUENCE [LARGE SCALE GENOMIC DNA]</scope>
    <source>
        <strain evidence="3">A</strain>
    </source>
</reference>
<dbReference type="Proteomes" id="UP000000758">
    <property type="component" value="Chromosome"/>
</dbReference>
<evidence type="ECO:0000313" key="3">
    <source>
        <dbReference type="Proteomes" id="UP000000758"/>
    </source>
</evidence>
<accession>A0RUQ5</accession>
<dbReference type="EnsemblBacteria" id="ABK77072">
    <property type="protein sequence ID" value="ABK77072"/>
    <property type="gene ID" value="CENSYa_0437"/>
</dbReference>
<feature type="transmembrane region" description="Helical" evidence="1">
    <location>
        <begin position="68"/>
        <end position="87"/>
    </location>
</feature>